<name>A0AA37WYU7_9GAMM</name>
<evidence type="ECO:0000256" key="6">
    <source>
        <dbReference type="ARBA" id="ARBA00022556"/>
    </source>
</evidence>
<evidence type="ECO:0000256" key="10">
    <source>
        <dbReference type="ARBA" id="ARBA00022840"/>
    </source>
</evidence>
<dbReference type="HAMAP" id="MF_00409">
    <property type="entry name" value="LpxK"/>
    <property type="match status" value="1"/>
</dbReference>
<reference evidence="15 16" key="1">
    <citation type="journal article" date="2014" name="Int. J. Syst. Evol. Microbiol.">
        <title>Complete genome sequence of Corynebacterium casei LMG S-19264T (=DSM 44701T), isolated from a smear-ripened cheese.</title>
        <authorList>
            <consortium name="US DOE Joint Genome Institute (JGI-PGF)"/>
            <person name="Walter F."/>
            <person name="Albersmeier A."/>
            <person name="Kalinowski J."/>
            <person name="Ruckert C."/>
        </authorList>
    </citation>
    <scope>NUCLEOTIDE SEQUENCE [LARGE SCALE GENOMIC DNA]</scope>
    <source>
        <strain evidence="15 16">NBRC 112785</strain>
    </source>
</reference>
<dbReference type="InterPro" id="IPR027417">
    <property type="entry name" value="P-loop_NTPase"/>
</dbReference>
<keyword evidence="7 13" id="KW-0808">Transferase</keyword>
<keyword evidence="10 13" id="KW-0067">ATP-binding</keyword>
<evidence type="ECO:0000256" key="13">
    <source>
        <dbReference type="HAMAP-Rule" id="MF_00409"/>
    </source>
</evidence>
<dbReference type="SUPFAM" id="SSF52540">
    <property type="entry name" value="P-loop containing nucleoside triphosphate hydrolases"/>
    <property type="match status" value="1"/>
</dbReference>
<dbReference type="EC" id="2.7.1.130" evidence="3 13"/>
<feature type="transmembrane region" description="Helical" evidence="14">
    <location>
        <begin position="14"/>
        <end position="31"/>
    </location>
</feature>
<protein>
    <recommendedName>
        <fullName evidence="4 13">Tetraacyldisaccharide 4'-kinase</fullName>
        <ecNumber evidence="3 13">2.7.1.130</ecNumber>
    </recommendedName>
    <alternativeName>
        <fullName evidence="12 13">Lipid A 4'-kinase</fullName>
    </alternativeName>
</protein>
<evidence type="ECO:0000256" key="1">
    <source>
        <dbReference type="ARBA" id="ARBA00002274"/>
    </source>
</evidence>
<dbReference type="AlphaFoldDB" id="A0AA37WYU7"/>
<keyword evidence="11 13" id="KW-0443">Lipid metabolism</keyword>
<dbReference type="GO" id="GO:0009245">
    <property type="term" value="P:lipid A biosynthetic process"/>
    <property type="evidence" value="ECO:0007669"/>
    <property type="project" value="UniProtKB-UniRule"/>
</dbReference>
<dbReference type="PANTHER" id="PTHR42724:SF1">
    <property type="entry name" value="TETRAACYLDISACCHARIDE 4'-KINASE, MITOCHONDRIAL-RELATED"/>
    <property type="match status" value="1"/>
</dbReference>
<keyword evidence="14" id="KW-0472">Membrane</keyword>
<keyword evidence="14" id="KW-1133">Transmembrane helix</keyword>
<organism evidence="15 16">
    <name type="scientific">Paraferrimonas haliotis</name>
    <dbReference type="NCBI Taxonomy" id="2013866"/>
    <lineage>
        <taxon>Bacteria</taxon>
        <taxon>Pseudomonadati</taxon>
        <taxon>Pseudomonadota</taxon>
        <taxon>Gammaproteobacteria</taxon>
        <taxon>Alteromonadales</taxon>
        <taxon>Ferrimonadaceae</taxon>
        <taxon>Paraferrimonas</taxon>
    </lineage>
</organism>
<evidence type="ECO:0000313" key="15">
    <source>
        <dbReference type="EMBL" id="GLS84170.1"/>
    </source>
</evidence>
<keyword evidence="9 13" id="KW-0418">Kinase</keyword>
<comment type="function">
    <text evidence="1 13">Transfers the gamma-phosphate of ATP to the 4'-position of a tetraacyldisaccharide 1-phosphate intermediate (termed DS-1-P) to form tetraacyldisaccharide 1,4'-bis-phosphate (lipid IVA).</text>
</comment>
<evidence type="ECO:0000256" key="8">
    <source>
        <dbReference type="ARBA" id="ARBA00022741"/>
    </source>
</evidence>
<dbReference type="EMBL" id="BSPO01000003">
    <property type="protein sequence ID" value="GLS84170.1"/>
    <property type="molecule type" value="Genomic_DNA"/>
</dbReference>
<evidence type="ECO:0000256" key="9">
    <source>
        <dbReference type="ARBA" id="ARBA00022777"/>
    </source>
</evidence>
<evidence type="ECO:0000256" key="4">
    <source>
        <dbReference type="ARBA" id="ARBA00016436"/>
    </source>
</evidence>
<dbReference type="NCBIfam" id="TIGR00682">
    <property type="entry name" value="lpxK"/>
    <property type="match status" value="1"/>
</dbReference>
<dbReference type="Proteomes" id="UP001157439">
    <property type="component" value="Unassembled WGS sequence"/>
</dbReference>
<comment type="similarity">
    <text evidence="13">Belongs to the LpxK family.</text>
</comment>
<evidence type="ECO:0000256" key="2">
    <source>
        <dbReference type="ARBA" id="ARBA00004870"/>
    </source>
</evidence>
<proteinExistence type="inferred from homology"/>
<keyword evidence="16" id="KW-1185">Reference proteome</keyword>
<evidence type="ECO:0000313" key="16">
    <source>
        <dbReference type="Proteomes" id="UP001157439"/>
    </source>
</evidence>
<dbReference type="GO" id="GO:0005886">
    <property type="term" value="C:plasma membrane"/>
    <property type="evidence" value="ECO:0007669"/>
    <property type="project" value="TreeGrafter"/>
</dbReference>
<dbReference type="GO" id="GO:0009029">
    <property type="term" value="F:lipid-A 4'-kinase activity"/>
    <property type="evidence" value="ECO:0007669"/>
    <property type="project" value="UniProtKB-UniRule"/>
</dbReference>
<gene>
    <name evidence="13 15" type="primary">lpxK</name>
    <name evidence="15" type="ORF">GCM10007894_21470</name>
</gene>
<dbReference type="InterPro" id="IPR003758">
    <property type="entry name" value="LpxK"/>
</dbReference>
<sequence>MKALIENTWYKGGWLQWLLWPLSWLFIAIAASRRLAFRLGIIKPVALDLPVIIVGNISIGGAGKTPMVLHLIQLCQALGLRPGVVSRGYGGCYQGDYHWVKASDTAQWVGDEPKLIHARTQVPMVVASKRGLAAKLLQDSGLVDVIIADDGLQHYALSRDIELVLVDGERRFGNGLRIPAGPLREGVNRLEEVDAVICNGGKPKPGEFAMQLQAGPLQSLTDSALIDTTQPIVAMAGIGNPQRFADALIGQGYSLEAFYPLSDHQAMEQQTLAPMLAHDRALVMTEKDAVKCNQIQWPEGAQVYWQPVNAQLPREFDELIEQKLRKLLNGI</sequence>
<evidence type="ECO:0000256" key="3">
    <source>
        <dbReference type="ARBA" id="ARBA00012071"/>
    </source>
</evidence>
<dbReference type="GO" id="GO:0005524">
    <property type="term" value="F:ATP binding"/>
    <property type="evidence" value="ECO:0007669"/>
    <property type="project" value="UniProtKB-UniRule"/>
</dbReference>
<keyword evidence="5 13" id="KW-0444">Lipid biosynthesis</keyword>
<keyword evidence="8 13" id="KW-0547">Nucleotide-binding</keyword>
<dbReference type="GO" id="GO:0009244">
    <property type="term" value="P:lipopolysaccharide core region biosynthetic process"/>
    <property type="evidence" value="ECO:0007669"/>
    <property type="project" value="TreeGrafter"/>
</dbReference>
<evidence type="ECO:0000256" key="14">
    <source>
        <dbReference type="SAM" id="Phobius"/>
    </source>
</evidence>
<evidence type="ECO:0000256" key="5">
    <source>
        <dbReference type="ARBA" id="ARBA00022516"/>
    </source>
</evidence>
<accession>A0AA37WYU7</accession>
<comment type="pathway">
    <text evidence="2 13">Glycolipid biosynthesis; lipid IV(A) biosynthesis; lipid IV(A) from (3R)-3-hydroxytetradecanoyl-[acyl-carrier-protein] and UDP-N-acetyl-alpha-D-glucosamine: step 6/6.</text>
</comment>
<keyword evidence="6 13" id="KW-0441">Lipid A biosynthesis</keyword>
<comment type="caution">
    <text evidence="15">The sequence shown here is derived from an EMBL/GenBank/DDBJ whole genome shotgun (WGS) entry which is preliminary data.</text>
</comment>
<evidence type="ECO:0000256" key="11">
    <source>
        <dbReference type="ARBA" id="ARBA00023098"/>
    </source>
</evidence>
<evidence type="ECO:0000256" key="7">
    <source>
        <dbReference type="ARBA" id="ARBA00022679"/>
    </source>
</evidence>
<comment type="catalytic activity">
    <reaction evidence="13">
        <text>a lipid A disaccharide + ATP = a lipid IVA + ADP + H(+)</text>
        <dbReference type="Rhea" id="RHEA:67840"/>
        <dbReference type="ChEBI" id="CHEBI:15378"/>
        <dbReference type="ChEBI" id="CHEBI:30616"/>
        <dbReference type="ChEBI" id="CHEBI:176343"/>
        <dbReference type="ChEBI" id="CHEBI:176425"/>
        <dbReference type="ChEBI" id="CHEBI:456216"/>
        <dbReference type="EC" id="2.7.1.130"/>
    </reaction>
</comment>
<keyword evidence="14" id="KW-0812">Transmembrane</keyword>
<dbReference type="PANTHER" id="PTHR42724">
    <property type="entry name" value="TETRAACYLDISACCHARIDE 4'-KINASE"/>
    <property type="match status" value="1"/>
</dbReference>
<dbReference type="RefSeq" id="WP_095498336.1">
    <property type="nucleotide sequence ID" value="NZ_BSPO01000003.1"/>
</dbReference>
<dbReference type="Pfam" id="PF02606">
    <property type="entry name" value="LpxK"/>
    <property type="match status" value="1"/>
</dbReference>
<feature type="binding site" evidence="13">
    <location>
        <begin position="58"/>
        <end position="65"/>
    </location>
    <ligand>
        <name>ATP</name>
        <dbReference type="ChEBI" id="CHEBI:30616"/>
    </ligand>
</feature>
<evidence type="ECO:0000256" key="12">
    <source>
        <dbReference type="ARBA" id="ARBA00029757"/>
    </source>
</evidence>